<evidence type="ECO:0000313" key="2">
    <source>
        <dbReference type="Proteomes" id="UP000094389"/>
    </source>
</evidence>
<protein>
    <submittedName>
        <fullName evidence="1">Uncharacterized protein</fullName>
    </submittedName>
</protein>
<sequence>TTAGAIMSLTLATAFKTPLPSHLDLSPSLSSRASCTPVEAPDGTMDLKVPFSVVSSTSTVGLPRES</sequence>
<organism evidence="1 2">
    <name type="scientific">Cyberlindnera jadinii (strain ATCC 18201 / CBS 1600 / BCRC 20928 / JCM 3617 / NBRC 0987 / NRRL Y-1542)</name>
    <name type="common">Torula yeast</name>
    <name type="synonym">Candida utilis</name>
    <dbReference type="NCBI Taxonomy" id="983966"/>
    <lineage>
        <taxon>Eukaryota</taxon>
        <taxon>Fungi</taxon>
        <taxon>Dikarya</taxon>
        <taxon>Ascomycota</taxon>
        <taxon>Saccharomycotina</taxon>
        <taxon>Saccharomycetes</taxon>
        <taxon>Phaffomycetales</taxon>
        <taxon>Phaffomycetaceae</taxon>
        <taxon>Cyberlindnera</taxon>
    </lineage>
</organism>
<feature type="non-terminal residue" evidence="1">
    <location>
        <position position="1"/>
    </location>
</feature>
<proteinExistence type="predicted"/>
<accession>A0A1E4S9A7</accession>
<dbReference type="Proteomes" id="UP000094389">
    <property type="component" value="Unassembled WGS sequence"/>
</dbReference>
<name>A0A1E4S9A7_CYBJN</name>
<dbReference type="GeneID" id="30986673"/>
<evidence type="ECO:0000313" key="1">
    <source>
        <dbReference type="EMBL" id="ODV76074.1"/>
    </source>
</evidence>
<dbReference type="RefSeq" id="XP_020073113.1">
    <property type="nucleotide sequence ID" value="XM_020212277.2"/>
</dbReference>
<gene>
    <name evidence="1" type="ORF">CYBJADRAFT_119043</name>
</gene>
<dbReference type="EMBL" id="KV453925">
    <property type="protein sequence ID" value="ODV76074.1"/>
    <property type="molecule type" value="Genomic_DNA"/>
</dbReference>
<dbReference type="AlphaFoldDB" id="A0A1E4S9A7"/>
<feature type="non-terminal residue" evidence="1">
    <location>
        <position position="66"/>
    </location>
</feature>
<keyword evidence="2" id="KW-1185">Reference proteome</keyword>
<reference evidence="1 2" key="1">
    <citation type="journal article" date="2016" name="Proc. Natl. Acad. Sci. U.S.A.">
        <title>Comparative genomics of biotechnologically important yeasts.</title>
        <authorList>
            <person name="Riley R."/>
            <person name="Haridas S."/>
            <person name="Wolfe K.H."/>
            <person name="Lopes M.R."/>
            <person name="Hittinger C.T."/>
            <person name="Goeker M."/>
            <person name="Salamov A.A."/>
            <person name="Wisecaver J.H."/>
            <person name="Long T.M."/>
            <person name="Calvey C.H."/>
            <person name="Aerts A.L."/>
            <person name="Barry K.W."/>
            <person name="Choi C."/>
            <person name="Clum A."/>
            <person name="Coughlan A.Y."/>
            <person name="Deshpande S."/>
            <person name="Douglass A.P."/>
            <person name="Hanson S.J."/>
            <person name="Klenk H.-P."/>
            <person name="LaButti K.M."/>
            <person name="Lapidus A."/>
            <person name="Lindquist E.A."/>
            <person name="Lipzen A.M."/>
            <person name="Meier-Kolthoff J.P."/>
            <person name="Ohm R.A."/>
            <person name="Otillar R.P."/>
            <person name="Pangilinan J.L."/>
            <person name="Peng Y."/>
            <person name="Rokas A."/>
            <person name="Rosa C.A."/>
            <person name="Scheuner C."/>
            <person name="Sibirny A.A."/>
            <person name="Slot J.C."/>
            <person name="Stielow J.B."/>
            <person name="Sun H."/>
            <person name="Kurtzman C.P."/>
            <person name="Blackwell M."/>
            <person name="Grigoriev I.V."/>
            <person name="Jeffries T.W."/>
        </authorList>
    </citation>
    <scope>NUCLEOTIDE SEQUENCE [LARGE SCALE GENOMIC DNA]</scope>
    <source>
        <strain evidence="2">ATCC 18201 / CBS 1600 / BCRC 20928 / JCM 3617 / NBRC 0987 / NRRL Y-1542</strain>
    </source>
</reference>